<comment type="similarity">
    <text evidence="2">Belongs to the D-isomer specific 2-hydroxyacid dehydrogenase family.</text>
</comment>
<proteinExistence type="inferred from homology"/>
<dbReference type="OrthoDB" id="9991913at2759"/>
<feature type="domain" description="D-isomer specific 2-hydroxyacid dehydrogenase catalytic" evidence="3">
    <location>
        <begin position="73"/>
        <end position="340"/>
    </location>
</feature>
<keyword evidence="6" id="KW-1185">Reference proteome</keyword>
<dbReference type="Pfam" id="PF00389">
    <property type="entry name" value="2-Hacid_dh"/>
    <property type="match status" value="1"/>
</dbReference>
<dbReference type="GO" id="GO:0051287">
    <property type="term" value="F:NAD binding"/>
    <property type="evidence" value="ECO:0007669"/>
    <property type="project" value="InterPro"/>
</dbReference>
<protein>
    <recommendedName>
        <fullName evidence="7">D-mandelate dehydrogenase</fullName>
    </recommendedName>
</protein>
<dbReference type="SUPFAM" id="SSF51735">
    <property type="entry name" value="NAD(P)-binding Rossmann-fold domains"/>
    <property type="match status" value="1"/>
</dbReference>
<dbReference type="PANTHER" id="PTHR10996:SF281">
    <property type="entry name" value="D-ISOMER SPECIFIC 2-HYDROXYACID DEHYDROGENASE NAD-BINDING DOMAIN-CONTAINING PROTEIN-RELATED"/>
    <property type="match status" value="1"/>
</dbReference>
<dbReference type="PANTHER" id="PTHR10996">
    <property type="entry name" value="2-HYDROXYACID DEHYDROGENASE-RELATED"/>
    <property type="match status" value="1"/>
</dbReference>
<dbReference type="GO" id="GO:0016618">
    <property type="term" value="F:hydroxypyruvate reductase [NAD(P)H] activity"/>
    <property type="evidence" value="ECO:0007669"/>
    <property type="project" value="TreeGrafter"/>
</dbReference>
<accession>A0A9W9F383</accession>
<dbReference type="Pfam" id="PF02826">
    <property type="entry name" value="2-Hacid_dh_C"/>
    <property type="match status" value="1"/>
</dbReference>
<dbReference type="InterPro" id="IPR036291">
    <property type="entry name" value="NAD(P)-bd_dom_sf"/>
</dbReference>
<dbReference type="AlphaFoldDB" id="A0A9W9F383"/>
<reference evidence="5" key="1">
    <citation type="submission" date="2022-11" db="EMBL/GenBank/DDBJ databases">
        <authorList>
            <person name="Petersen C."/>
        </authorList>
    </citation>
    <scope>NUCLEOTIDE SEQUENCE</scope>
    <source>
        <strain evidence="5">IBT 30069</strain>
    </source>
</reference>
<evidence type="ECO:0000256" key="2">
    <source>
        <dbReference type="RuleBase" id="RU003719"/>
    </source>
</evidence>
<dbReference type="FunFam" id="3.40.50.720:FF:000526">
    <property type="entry name" value="D-mandelate dehydrogenase, putative"/>
    <property type="match status" value="1"/>
</dbReference>
<dbReference type="GO" id="GO:0005829">
    <property type="term" value="C:cytosol"/>
    <property type="evidence" value="ECO:0007669"/>
    <property type="project" value="TreeGrafter"/>
</dbReference>
<name>A0A9W9F383_9EURO</name>
<organism evidence="5 6">
    <name type="scientific">Penicillium angulare</name>
    <dbReference type="NCBI Taxonomy" id="116970"/>
    <lineage>
        <taxon>Eukaryota</taxon>
        <taxon>Fungi</taxon>
        <taxon>Dikarya</taxon>
        <taxon>Ascomycota</taxon>
        <taxon>Pezizomycotina</taxon>
        <taxon>Eurotiomycetes</taxon>
        <taxon>Eurotiomycetidae</taxon>
        <taxon>Eurotiales</taxon>
        <taxon>Aspergillaceae</taxon>
        <taxon>Penicillium</taxon>
    </lineage>
</organism>
<keyword evidence="1 2" id="KW-0560">Oxidoreductase</keyword>
<evidence type="ECO:0000313" key="6">
    <source>
        <dbReference type="Proteomes" id="UP001149165"/>
    </source>
</evidence>
<sequence>MAPEKPIVLHLGDPIEFNKDIYAQIASQFTVIRPSLEERQRDAFLTALKERKWGDFQGVFRPFWNTGGEMGRWDAELIPLLPKSLKVYGSAGAGYDWMDVDILAERGIIYCNGASASSEAVADMAIFHIISVFRNMQWSMNGARSGDPNLWLEAHQNTAATAHNPRTQILGIIGLGNIGYTIARKAYACFGMKIYYQDIYRKSTEQEKAIDASFCQNLDDLLAVADCVVLATPFGGAKLITTETLAKFKRGAKFVNIARGTLVDEGALVDALKTGQLSAAGLDVHENEPQVNKELAQMRNVTLTAHTAGGAKETQIGFERLSMENVQRVLTGKEALTPVNKHLIKN</sequence>
<evidence type="ECO:0008006" key="7">
    <source>
        <dbReference type="Google" id="ProtNLM"/>
    </source>
</evidence>
<dbReference type="SUPFAM" id="SSF52283">
    <property type="entry name" value="Formate/glycerate dehydrogenase catalytic domain-like"/>
    <property type="match status" value="1"/>
</dbReference>
<evidence type="ECO:0000313" key="5">
    <source>
        <dbReference type="EMBL" id="KAJ5092769.1"/>
    </source>
</evidence>
<dbReference type="InterPro" id="IPR050223">
    <property type="entry name" value="D-isomer_2-hydroxyacid_DH"/>
</dbReference>
<reference evidence="5" key="2">
    <citation type="journal article" date="2023" name="IMA Fungus">
        <title>Comparative genomic study of the Penicillium genus elucidates a diverse pangenome and 15 lateral gene transfer events.</title>
        <authorList>
            <person name="Petersen C."/>
            <person name="Sorensen T."/>
            <person name="Nielsen M.R."/>
            <person name="Sondergaard T.E."/>
            <person name="Sorensen J.L."/>
            <person name="Fitzpatrick D.A."/>
            <person name="Frisvad J.C."/>
            <person name="Nielsen K.L."/>
        </authorList>
    </citation>
    <scope>NUCLEOTIDE SEQUENCE</scope>
    <source>
        <strain evidence="5">IBT 30069</strain>
    </source>
</reference>
<dbReference type="InterPro" id="IPR006139">
    <property type="entry name" value="D-isomer_2_OHA_DH_cat_dom"/>
</dbReference>
<evidence type="ECO:0000259" key="4">
    <source>
        <dbReference type="Pfam" id="PF02826"/>
    </source>
</evidence>
<gene>
    <name evidence="5" type="ORF">N7456_008630</name>
</gene>
<comment type="caution">
    <text evidence="5">The sequence shown here is derived from an EMBL/GenBank/DDBJ whole genome shotgun (WGS) entry which is preliminary data.</text>
</comment>
<dbReference type="EMBL" id="JAPQKH010000006">
    <property type="protein sequence ID" value="KAJ5092769.1"/>
    <property type="molecule type" value="Genomic_DNA"/>
</dbReference>
<evidence type="ECO:0000256" key="1">
    <source>
        <dbReference type="ARBA" id="ARBA00023002"/>
    </source>
</evidence>
<dbReference type="Gene3D" id="3.40.50.720">
    <property type="entry name" value="NAD(P)-binding Rossmann-like Domain"/>
    <property type="match status" value="2"/>
</dbReference>
<dbReference type="InterPro" id="IPR006140">
    <property type="entry name" value="D-isomer_DH_NAD-bd"/>
</dbReference>
<evidence type="ECO:0000259" key="3">
    <source>
        <dbReference type="Pfam" id="PF00389"/>
    </source>
</evidence>
<dbReference type="GO" id="GO:0030267">
    <property type="term" value="F:glyoxylate reductase (NADPH) activity"/>
    <property type="evidence" value="ECO:0007669"/>
    <property type="project" value="TreeGrafter"/>
</dbReference>
<feature type="domain" description="D-isomer specific 2-hydroxyacid dehydrogenase NAD-binding" evidence="4">
    <location>
        <begin position="128"/>
        <end position="308"/>
    </location>
</feature>
<dbReference type="CDD" id="cd12168">
    <property type="entry name" value="Mand_dh_like"/>
    <property type="match status" value="1"/>
</dbReference>
<dbReference type="Proteomes" id="UP001149165">
    <property type="component" value="Unassembled WGS sequence"/>
</dbReference>